<evidence type="ECO:0000313" key="3">
    <source>
        <dbReference type="EMBL" id="CAC9972516.1"/>
    </source>
</evidence>
<organism evidence="3 4">
    <name type="scientific">Flavobacterium panici</name>
    <dbReference type="NCBI Taxonomy" id="2654843"/>
    <lineage>
        <taxon>Bacteria</taxon>
        <taxon>Pseudomonadati</taxon>
        <taxon>Bacteroidota</taxon>
        <taxon>Flavobacteriia</taxon>
        <taxon>Flavobacteriales</taxon>
        <taxon>Flavobacteriaceae</taxon>
        <taxon>Flavobacterium</taxon>
    </lineage>
</organism>
<feature type="region of interest" description="Disordered" evidence="1">
    <location>
        <begin position="1"/>
        <end position="61"/>
    </location>
</feature>
<feature type="compositionally biased region" description="Basic residues" evidence="1">
    <location>
        <begin position="10"/>
        <end position="25"/>
    </location>
</feature>
<gene>
    <name evidence="3" type="ORF">FLAPXU55_00192</name>
</gene>
<comment type="caution">
    <text evidence="3">The sequence shown here is derived from an EMBL/GenBank/DDBJ whole genome shotgun (WGS) entry which is preliminary data.</text>
</comment>
<dbReference type="RefSeq" id="WP_235991979.1">
    <property type="nucleotide sequence ID" value="NZ_CAIJDE010000017.1"/>
</dbReference>
<evidence type="ECO:0000256" key="1">
    <source>
        <dbReference type="SAM" id="MobiDB-lite"/>
    </source>
</evidence>
<reference evidence="3 4" key="1">
    <citation type="submission" date="2020-06" db="EMBL/GenBank/DDBJ databases">
        <authorList>
            <person name="Criscuolo A."/>
        </authorList>
    </citation>
    <scope>NUCLEOTIDE SEQUENCE [LARGE SCALE GENOMIC DNA]</scope>
    <source>
        <strain evidence="3">PXU-55</strain>
    </source>
</reference>
<feature type="compositionally biased region" description="Basic and acidic residues" evidence="1">
    <location>
        <begin position="44"/>
        <end position="57"/>
    </location>
</feature>
<proteinExistence type="predicted"/>
<protein>
    <recommendedName>
        <fullName evidence="2">DNA mimic protein DMP19 C-terminal domain-containing protein</fullName>
    </recommendedName>
</protein>
<dbReference type="Proteomes" id="UP000533639">
    <property type="component" value="Unassembled WGS sequence"/>
</dbReference>
<dbReference type="InterPro" id="IPR025402">
    <property type="entry name" value="DMP19_C"/>
</dbReference>
<dbReference type="EMBL" id="CAIJDE010000017">
    <property type="protein sequence ID" value="CAC9972516.1"/>
    <property type="molecule type" value="Genomic_DNA"/>
</dbReference>
<keyword evidence="4" id="KW-1185">Reference proteome</keyword>
<name>A0A9N8IY51_9FLAO</name>
<evidence type="ECO:0000313" key="4">
    <source>
        <dbReference type="Proteomes" id="UP000533639"/>
    </source>
</evidence>
<dbReference type="Pfam" id="PF14300">
    <property type="entry name" value="DMP19"/>
    <property type="match status" value="1"/>
</dbReference>
<sequence>MAKGPEKNTKNKALHTKLLNRKKAKLREEKEAQAKRLKALTAKMNEKKNGEDLDLSKNKSQNKTQMEEFGRIIVSETAMKSENPQDVIHSNISVINLMREEGVDDEFIHEDALTSYYLDYYYSQYTEGNFSQFVYNSGWNKELNELIEEGLALIGAEKHLELFLEQSKKVKLISNIKLGKFLKAKLEGVNPVRDSLNNDTFFELEENLAELNANFLKNHPDFEVLSVDEMFADLEEYVGHEIKRA</sequence>
<dbReference type="AlphaFoldDB" id="A0A9N8IY51"/>
<dbReference type="Gene3D" id="1.20.1420.60">
    <property type="match status" value="1"/>
</dbReference>
<feature type="domain" description="DNA mimic protein DMP19 C-terminal" evidence="2">
    <location>
        <begin position="108"/>
        <end position="219"/>
    </location>
</feature>
<accession>A0A9N8IY51</accession>
<evidence type="ECO:0000259" key="2">
    <source>
        <dbReference type="Pfam" id="PF14300"/>
    </source>
</evidence>